<protein>
    <submittedName>
        <fullName evidence="1">Uncharacterized protein 173</fullName>
    </submittedName>
</protein>
<dbReference type="OrthoDB" id="18413at10239"/>
<accession>G3BM39</accession>
<evidence type="ECO:0000313" key="2">
    <source>
        <dbReference type="Proteomes" id="UP000008530"/>
    </source>
</evidence>
<organism evidence="1 2">
    <name type="scientific">Salmonella phage PVPSE1</name>
    <dbReference type="NCBI Taxonomy" id="889338"/>
    <lineage>
        <taxon>Viruses</taxon>
        <taxon>Duplodnaviria</taxon>
        <taxon>Heunggongvirae</taxon>
        <taxon>Uroviricota</taxon>
        <taxon>Caudoviricetes</taxon>
        <taxon>Vequintavirinae</taxon>
        <taxon>Seunavirus</taxon>
        <taxon>Seunavirus PVPSE1</taxon>
    </lineage>
</organism>
<sequence>MLMLEDKGGRPDRNEPDQRVRPDTICLLYGFSPKNPLTFQLNGRVCYVLERSKIGPNRIPYPVDDIWFECHVRGMPTTMDIPIEHLTVLDDSDSLVIERMTKD</sequence>
<dbReference type="KEGG" id="vg:11258154"/>
<dbReference type="Proteomes" id="UP000008530">
    <property type="component" value="Segment"/>
</dbReference>
<proteinExistence type="predicted"/>
<dbReference type="GeneID" id="11258154"/>
<dbReference type="RefSeq" id="YP_004893980.1">
    <property type="nucleotide sequence ID" value="NC_016071.1"/>
</dbReference>
<keyword evidence="2" id="KW-1185">Reference proteome</keyword>
<dbReference type="EMBL" id="GU070616">
    <property type="protein sequence ID" value="ADP02569.1"/>
    <property type="molecule type" value="Genomic_DNA"/>
</dbReference>
<name>G3BM39_9CAUD</name>
<gene>
    <name evidence="1" type="primary">173</name>
</gene>
<evidence type="ECO:0000313" key="1">
    <source>
        <dbReference type="EMBL" id="ADP02569.1"/>
    </source>
</evidence>
<reference evidence="1 2" key="1">
    <citation type="journal article" date="2011" name="J. Virol.">
        <title>Genomic and proteomic characterization of the broad host range Salmonella phage PVP-SE1 - The creation of a new phage genus.</title>
        <authorList>
            <person name="Santos S.B."/>
            <person name="Kropinski A.M."/>
            <person name="Ceyssens P.J."/>
            <person name="Ackermann H.W."/>
            <person name="Villegas A."/>
            <person name="Lavigne R."/>
            <person name="Krylov V.N."/>
            <person name="Carvalho C.M."/>
            <person name="Ferreira E.C."/>
            <person name="Azeredo J."/>
        </authorList>
    </citation>
    <scope>NUCLEOTIDE SEQUENCE [LARGE SCALE GENOMIC DNA]</scope>
    <source>
        <strain evidence="1">PVP-SE1</strain>
    </source>
</reference>